<keyword evidence="1" id="KW-0175">Coiled coil</keyword>
<accession>A0A921YQN4</accession>
<feature type="coiled-coil region" evidence="1">
    <location>
        <begin position="295"/>
        <end position="343"/>
    </location>
</feature>
<keyword evidence="3" id="KW-1185">Reference proteome</keyword>
<evidence type="ECO:0000256" key="1">
    <source>
        <dbReference type="SAM" id="Coils"/>
    </source>
</evidence>
<protein>
    <submittedName>
        <fullName evidence="2">Uncharacterized protein</fullName>
    </submittedName>
</protein>
<reference evidence="2" key="2">
    <citation type="submission" date="2020-12" db="EMBL/GenBank/DDBJ databases">
        <authorList>
            <person name="Kanost M."/>
        </authorList>
    </citation>
    <scope>NUCLEOTIDE SEQUENCE</scope>
</reference>
<gene>
    <name evidence="2" type="ORF">O3G_MSEX003181</name>
</gene>
<evidence type="ECO:0000313" key="2">
    <source>
        <dbReference type="EMBL" id="KAG6444046.1"/>
    </source>
</evidence>
<organism evidence="2 3">
    <name type="scientific">Manduca sexta</name>
    <name type="common">Tobacco hawkmoth</name>
    <name type="synonym">Tobacco hornworm</name>
    <dbReference type="NCBI Taxonomy" id="7130"/>
    <lineage>
        <taxon>Eukaryota</taxon>
        <taxon>Metazoa</taxon>
        <taxon>Ecdysozoa</taxon>
        <taxon>Arthropoda</taxon>
        <taxon>Hexapoda</taxon>
        <taxon>Insecta</taxon>
        <taxon>Pterygota</taxon>
        <taxon>Neoptera</taxon>
        <taxon>Endopterygota</taxon>
        <taxon>Lepidoptera</taxon>
        <taxon>Glossata</taxon>
        <taxon>Ditrysia</taxon>
        <taxon>Bombycoidea</taxon>
        <taxon>Sphingidae</taxon>
        <taxon>Sphinginae</taxon>
        <taxon>Sphingini</taxon>
        <taxon>Manduca</taxon>
    </lineage>
</organism>
<reference evidence="2" key="1">
    <citation type="journal article" date="2016" name="Insect Biochem. Mol. Biol.">
        <title>Multifaceted biological insights from a draft genome sequence of the tobacco hornworm moth, Manduca sexta.</title>
        <authorList>
            <person name="Kanost M.R."/>
            <person name="Arrese E.L."/>
            <person name="Cao X."/>
            <person name="Chen Y.R."/>
            <person name="Chellapilla S."/>
            <person name="Goldsmith M.R."/>
            <person name="Grosse-Wilde E."/>
            <person name="Heckel D.G."/>
            <person name="Herndon N."/>
            <person name="Jiang H."/>
            <person name="Papanicolaou A."/>
            <person name="Qu J."/>
            <person name="Soulages J.L."/>
            <person name="Vogel H."/>
            <person name="Walters J."/>
            <person name="Waterhouse R.M."/>
            <person name="Ahn S.J."/>
            <person name="Almeida F.C."/>
            <person name="An C."/>
            <person name="Aqrawi P."/>
            <person name="Bretschneider A."/>
            <person name="Bryant W.B."/>
            <person name="Bucks S."/>
            <person name="Chao H."/>
            <person name="Chevignon G."/>
            <person name="Christen J.M."/>
            <person name="Clarke D.F."/>
            <person name="Dittmer N.T."/>
            <person name="Ferguson L.C.F."/>
            <person name="Garavelou S."/>
            <person name="Gordon K.H.J."/>
            <person name="Gunaratna R.T."/>
            <person name="Han Y."/>
            <person name="Hauser F."/>
            <person name="He Y."/>
            <person name="Heidel-Fischer H."/>
            <person name="Hirsh A."/>
            <person name="Hu Y."/>
            <person name="Jiang H."/>
            <person name="Kalra D."/>
            <person name="Klinner C."/>
            <person name="Konig C."/>
            <person name="Kovar C."/>
            <person name="Kroll A.R."/>
            <person name="Kuwar S.S."/>
            <person name="Lee S.L."/>
            <person name="Lehman R."/>
            <person name="Li K."/>
            <person name="Li Z."/>
            <person name="Liang H."/>
            <person name="Lovelace S."/>
            <person name="Lu Z."/>
            <person name="Mansfield J.H."/>
            <person name="McCulloch K.J."/>
            <person name="Mathew T."/>
            <person name="Morton B."/>
            <person name="Muzny D.M."/>
            <person name="Neunemann D."/>
            <person name="Ongeri F."/>
            <person name="Pauchet Y."/>
            <person name="Pu L.L."/>
            <person name="Pyrousis I."/>
            <person name="Rao X.J."/>
            <person name="Redding A."/>
            <person name="Roesel C."/>
            <person name="Sanchez-Gracia A."/>
            <person name="Schaack S."/>
            <person name="Shukla A."/>
            <person name="Tetreau G."/>
            <person name="Wang Y."/>
            <person name="Xiong G.H."/>
            <person name="Traut W."/>
            <person name="Walsh T.K."/>
            <person name="Worley K.C."/>
            <person name="Wu D."/>
            <person name="Wu W."/>
            <person name="Wu Y.Q."/>
            <person name="Zhang X."/>
            <person name="Zou Z."/>
            <person name="Zucker H."/>
            <person name="Briscoe A.D."/>
            <person name="Burmester T."/>
            <person name="Clem R.J."/>
            <person name="Feyereisen R."/>
            <person name="Grimmelikhuijzen C.J.P."/>
            <person name="Hamodrakas S.J."/>
            <person name="Hansson B.S."/>
            <person name="Huguet E."/>
            <person name="Jermiin L.S."/>
            <person name="Lan Q."/>
            <person name="Lehman H.K."/>
            <person name="Lorenzen M."/>
            <person name="Merzendorfer H."/>
            <person name="Michalopoulos I."/>
            <person name="Morton D.B."/>
            <person name="Muthukrishnan S."/>
            <person name="Oakeshott J.G."/>
            <person name="Palmer W."/>
            <person name="Park Y."/>
            <person name="Passarelli A.L."/>
            <person name="Rozas J."/>
            <person name="Schwartz L.M."/>
            <person name="Smith W."/>
            <person name="Southgate A."/>
            <person name="Vilcinskas A."/>
            <person name="Vogt R."/>
            <person name="Wang P."/>
            <person name="Werren J."/>
            <person name="Yu X.Q."/>
            <person name="Zhou J.J."/>
            <person name="Brown S.J."/>
            <person name="Scherer S.E."/>
            <person name="Richards S."/>
            <person name="Blissard G.W."/>
        </authorList>
    </citation>
    <scope>NUCLEOTIDE SEQUENCE</scope>
</reference>
<comment type="caution">
    <text evidence="2">The sequence shown here is derived from an EMBL/GenBank/DDBJ whole genome shotgun (WGS) entry which is preliminary data.</text>
</comment>
<evidence type="ECO:0000313" key="3">
    <source>
        <dbReference type="Proteomes" id="UP000791440"/>
    </source>
</evidence>
<dbReference type="EMBL" id="JH668307">
    <property type="protein sequence ID" value="KAG6444046.1"/>
    <property type="molecule type" value="Genomic_DNA"/>
</dbReference>
<name>A0A921YQN4_MANSE</name>
<dbReference type="AlphaFoldDB" id="A0A921YQN4"/>
<proteinExistence type="predicted"/>
<dbReference type="Proteomes" id="UP000791440">
    <property type="component" value="Unassembled WGS sequence"/>
</dbReference>
<sequence>MNFTSNHRNLRLLSRNEGKIKSYESCCDVTAWSHDLQKKGCYLREWMKSDMPICVIPVCTLASFLKIMTCRSRGKTTPRCHPDCKSKILLESICTSCHAMKECLKNNEEFEKYFEEEEFETSNWPCERCLDALKSIKMFWKILLEKIFNVNIIKNTDFNSQNNCIRTDSIRSVTKEWQNEIVHQALFLKNITPLGTGVTSGSPRRVSKVSTKVSQSACGEKPCLIIEATKSDKNFTEHIHVKTNSEIGKPRKSNIEQKNSTGSNKIHSKRPCRKLSRCTSVRVKMNDVGCSTHNIDDENEELKTYKNNFEQLQQQFNVQITEIEKLQKENTSLRIELQDVYKHFIYKPSCCTPDSLMMDKDTGILAPKPFENCMDENVDTNSIKDIDSEMIITMKNCKNNNFKHVSLLQVLHKTNEPMLADVDANGPSNRNEDPIYLLAKGMTSAFSYVFIISTLTYSMF</sequence>